<dbReference type="GO" id="GO:0003700">
    <property type="term" value="F:DNA-binding transcription factor activity"/>
    <property type="evidence" value="ECO:0007669"/>
    <property type="project" value="TreeGrafter"/>
</dbReference>
<proteinExistence type="predicted"/>
<keyword evidence="1" id="KW-0805">Transcription regulation</keyword>
<evidence type="ECO:0000313" key="6">
    <source>
        <dbReference type="Proteomes" id="UP000239720"/>
    </source>
</evidence>
<dbReference type="Proteomes" id="UP000239720">
    <property type="component" value="Unassembled WGS sequence"/>
</dbReference>
<protein>
    <recommendedName>
        <fullName evidence="4">Transcriptional regulator LacI/GalR-like sensor domain-containing protein</fullName>
    </recommendedName>
</protein>
<gene>
    <name evidence="5" type="ORF">B9R14_09450</name>
</gene>
<dbReference type="GO" id="GO:0000976">
    <property type="term" value="F:transcription cis-regulatory region binding"/>
    <property type="evidence" value="ECO:0007669"/>
    <property type="project" value="TreeGrafter"/>
</dbReference>
<dbReference type="PANTHER" id="PTHR30146">
    <property type="entry name" value="LACI-RELATED TRANSCRIPTIONAL REPRESSOR"/>
    <property type="match status" value="1"/>
</dbReference>
<sequence>MTDNKAGMKSLVKHLVEDHNYKRIMFVTGPENNCEAMERYEGYLEVLKENNIPVDENIIFNGNFNSHTGYRIMKEVILNDIRYDAAVFSNDDMALGALKAIDDLSQKHEIDISKRSIICGFDDVTNAKLTSPPLTTVSQPFEDICEGAVKVLLDKIDGKETEDIIKYPAALVKRQSCGCKKDTVLDEISNKYLRLIPRSIFSMGVKTYNLNEIYERITREFKRCRFRNCFISTYYEGTITYDDTFLFKETFEVPKKSILLYAFKDGERVEIKEDEKVFDTKRLVPESFIPKDRRFYYLINPLYFEEDNFGFLCFELVNDDIIHFESLWAQISNILNGALILMEKDKIKK</sequence>
<feature type="domain" description="Transcriptional regulator LacI/GalR-like sensor" evidence="4">
    <location>
        <begin position="12"/>
        <end position="177"/>
    </location>
</feature>
<evidence type="ECO:0000313" key="5">
    <source>
        <dbReference type="EMBL" id="PQQ66939.1"/>
    </source>
</evidence>
<organism evidence="5 6">
    <name type="scientific">Acetivibrio saccincola</name>
    <dbReference type="NCBI Taxonomy" id="1677857"/>
    <lineage>
        <taxon>Bacteria</taxon>
        <taxon>Bacillati</taxon>
        <taxon>Bacillota</taxon>
        <taxon>Clostridia</taxon>
        <taxon>Eubacteriales</taxon>
        <taxon>Oscillospiraceae</taxon>
        <taxon>Acetivibrio</taxon>
    </lineage>
</organism>
<comment type="caution">
    <text evidence="5">The sequence shown here is derived from an EMBL/GenBank/DDBJ whole genome shotgun (WGS) entry which is preliminary data.</text>
</comment>
<name>A0A2S8RAX7_9FIRM</name>
<evidence type="ECO:0000259" key="4">
    <source>
        <dbReference type="Pfam" id="PF13377"/>
    </source>
</evidence>
<evidence type="ECO:0000256" key="1">
    <source>
        <dbReference type="ARBA" id="ARBA00023015"/>
    </source>
</evidence>
<keyword evidence="3" id="KW-0804">Transcription</keyword>
<dbReference type="EMBL" id="NEMB01000003">
    <property type="protein sequence ID" value="PQQ66939.1"/>
    <property type="molecule type" value="Genomic_DNA"/>
</dbReference>
<dbReference type="PANTHER" id="PTHR30146:SF24">
    <property type="entry name" value="XYLOSE OPERON REGULATORY PROTEIN"/>
    <property type="match status" value="1"/>
</dbReference>
<evidence type="ECO:0000256" key="3">
    <source>
        <dbReference type="ARBA" id="ARBA00023163"/>
    </source>
</evidence>
<dbReference type="AlphaFoldDB" id="A0A2S8RAX7"/>
<dbReference type="OrthoDB" id="1835616at2"/>
<dbReference type="InterPro" id="IPR046335">
    <property type="entry name" value="LacI/GalR-like_sensor"/>
</dbReference>
<evidence type="ECO:0000256" key="2">
    <source>
        <dbReference type="ARBA" id="ARBA00023125"/>
    </source>
</evidence>
<reference evidence="5 6" key="1">
    <citation type="journal article" date="2018" name="Syst. Appl. Microbiol.">
        <title>Characterization and high-quality draft genome sequence of Herbivorax saccincola A7, an anaerobic, alkaliphilic, thermophilic, cellulolytic, and xylanolytic bacterium.</title>
        <authorList>
            <person name="Aikawa S."/>
            <person name="Baramee S."/>
            <person name="Sermsathanaswadi J."/>
            <person name="Thianheng P."/>
            <person name="Tachaapaikoon C."/>
            <person name="Shikata A."/>
            <person name="Waeonukul R."/>
            <person name="Pason P."/>
            <person name="Ratanakhanokchai K."/>
            <person name="Kosugi A."/>
        </authorList>
    </citation>
    <scope>NUCLEOTIDE SEQUENCE [LARGE SCALE GENOMIC DNA]</scope>
    <source>
        <strain evidence="5 6">A7</strain>
    </source>
</reference>
<dbReference type="Pfam" id="PF13377">
    <property type="entry name" value="Peripla_BP_3"/>
    <property type="match status" value="1"/>
</dbReference>
<accession>A0A2S8RAX7</accession>
<dbReference type="CDD" id="cd06267">
    <property type="entry name" value="PBP1_LacI_sugar_binding-like"/>
    <property type="match status" value="1"/>
</dbReference>
<dbReference type="InterPro" id="IPR028082">
    <property type="entry name" value="Peripla_BP_I"/>
</dbReference>
<keyword evidence="2" id="KW-0238">DNA-binding</keyword>
<dbReference type="SUPFAM" id="SSF53822">
    <property type="entry name" value="Periplasmic binding protein-like I"/>
    <property type="match status" value="1"/>
</dbReference>
<dbReference type="Gene3D" id="3.40.50.2300">
    <property type="match status" value="1"/>
</dbReference>